<evidence type="ECO:0000256" key="1">
    <source>
        <dbReference type="SAM" id="MobiDB-lite"/>
    </source>
</evidence>
<dbReference type="EMBL" id="LGUA01000248">
    <property type="protein sequence ID" value="OAX82846.1"/>
    <property type="molecule type" value="Genomic_DNA"/>
</dbReference>
<dbReference type="Proteomes" id="UP000091918">
    <property type="component" value="Unassembled WGS sequence"/>
</dbReference>
<dbReference type="AlphaFoldDB" id="A0A1B7P1E7"/>
<protein>
    <submittedName>
        <fullName evidence="2">Uncharacterized protein</fullName>
    </submittedName>
</protein>
<dbReference type="OrthoDB" id="2289918at2759"/>
<name>A0A1B7P1E7_9EURO</name>
<dbReference type="STRING" id="1658172.A0A1B7P1E7"/>
<keyword evidence="3" id="KW-1185">Reference proteome</keyword>
<organism evidence="2 3">
    <name type="scientific">Emergomyces africanus</name>
    <dbReference type="NCBI Taxonomy" id="1955775"/>
    <lineage>
        <taxon>Eukaryota</taxon>
        <taxon>Fungi</taxon>
        <taxon>Dikarya</taxon>
        <taxon>Ascomycota</taxon>
        <taxon>Pezizomycotina</taxon>
        <taxon>Eurotiomycetes</taxon>
        <taxon>Eurotiomycetidae</taxon>
        <taxon>Onygenales</taxon>
        <taxon>Ajellomycetaceae</taxon>
        <taxon>Emergomyces</taxon>
    </lineage>
</organism>
<reference evidence="2 3" key="1">
    <citation type="submission" date="2015-07" db="EMBL/GenBank/DDBJ databases">
        <title>Emmonsia species relationships and genome sequence.</title>
        <authorList>
            <person name="Cuomo C.A."/>
            <person name="Schwartz I.S."/>
            <person name="Kenyon C."/>
            <person name="de Hoog G.S."/>
            <person name="Govender N.P."/>
            <person name="Botha A."/>
            <person name="Moreno L."/>
            <person name="de Vries M."/>
            <person name="Munoz J.F."/>
            <person name="Stielow J.B."/>
        </authorList>
    </citation>
    <scope>NUCLEOTIDE SEQUENCE [LARGE SCALE GENOMIC DNA]</scope>
    <source>
        <strain evidence="2 3">CBS 136260</strain>
    </source>
</reference>
<proteinExistence type="predicted"/>
<comment type="caution">
    <text evidence="2">The sequence shown here is derived from an EMBL/GenBank/DDBJ whole genome shotgun (WGS) entry which is preliminary data.</text>
</comment>
<evidence type="ECO:0000313" key="3">
    <source>
        <dbReference type="Proteomes" id="UP000091918"/>
    </source>
</evidence>
<accession>A0A1B7P1E7</accession>
<gene>
    <name evidence="2" type="ORF">ACJ72_02807</name>
</gene>
<sequence length="317" mass="34341">MRLPGTCFTETVGVEAIEYNLTGNRPADNIVGNGHANPTINARQITPDDKFAPESIQCPTHACTDTPIQHSTATTKSELLKVDTSERDSILPGIIEAAAACSDFELSSQQDVSSSPDWRVEETTLHTTAPTDIDPPSTVQMANEVLIDATLNEIPDLDCSSRPPLDVSREINTNGFLDSNTQAVASGAQSNCNEESAPTRIQLSENATVDGNTTEAELTVGAPAIHTSEAKVEHACQSSPAPTPASKPEQSQESIPRDVIFSGVTGPARLANKILEIDGRITEPPHGNAWKEFRCYRDNQDMGSLWECRQAWFMRRK</sequence>
<evidence type="ECO:0000313" key="2">
    <source>
        <dbReference type="EMBL" id="OAX82846.1"/>
    </source>
</evidence>
<feature type="region of interest" description="Disordered" evidence="1">
    <location>
        <begin position="236"/>
        <end position="257"/>
    </location>
</feature>